<proteinExistence type="predicted"/>
<keyword evidence="1" id="KW-0677">Repeat</keyword>
<accession>A0AAD0L3V9</accession>
<dbReference type="EMBL" id="CP023565">
    <property type="protein sequence ID" value="AWZ38410.1"/>
    <property type="molecule type" value="Genomic_DNA"/>
</dbReference>
<feature type="binding site" evidence="4">
    <location>
        <begin position="651"/>
        <end position="658"/>
    </location>
    <ligand>
        <name>ATP</name>
        <dbReference type="ChEBI" id="CHEBI:30616"/>
    </ligand>
</feature>
<dbReference type="SMART" id="SM00382">
    <property type="entry name" value="AAA"/>
    <property type="match status" value="2"/>
</dbReference>
<evidence type="ECO:0000256" key="1">
    <source>
        <dbReference type="ARBA" id="ARBA00022737"/>
    </source>
</evidence>
<dbReference type="InterPro" id="IPR050206">
    <property type="entry name" value="FtsK/SpoIIIE/SftA"/>
</dbReference>
<feature type="domain" description="FtsK" evidence="5">
    <location>
        <begin position="983"/>
        <end position="1169"/>
    </location>
</feature>
<dbReference type="GO" id="GO:0016020">
    <property type="term" value="C:membrane"/>
    <property type="evidence" value="ECO:0007669"/>
    <property type="project" value="UniProtKB-SubCell"/>
</dbReference>
<dbReference type="InterPro" id="IPR003593">
    <property type="entry name" value="AAA+_ATPase"/>
</dbReference>
<dbReference type="PANTHER" id="PTHR22683">
    <property type="entry name" value="SPORULATION PROTEIN RELATED"/>
    <property type="match status" value="1"/>
</dbReference>
<keyword evidence="3 4" id="KW-0067">ATP-binding</keyword>
<keyword evidence="2 4" id="KW-0547">Nucleotide-binding</keyword>
<dbReference type="GO" id="GO:0003677">
    <property type="term" value="F:DNA binding"/>
    <property type="evidence" value="ECO:0007669"/>
    <property type="project" value="InterPro"/>
</dbReference>
<evidence type="ECO:0000256" key="2">
    <source>
        <dbReference type="ARBA" id="ARBA00022741"/>
    </source>
</evidence>
<feature type="domain" description="FtsK" evidence="5">
    <location>
        <begin position="631"/>
        <end position="833"/>
    </location>
</feature>
<dbReference type="PANTHER" id="PTHR22683:SF1">
    <property type="entry name" value="TYPE VII SECRETION SYSTEM PROTEIN ESSC"/>
    <property type="match status" value="1"/>
</dbReference>
<feature type="binding site" evidence="4">
    <location>
        <begin position="1000"/>
        <end position="1007"/>
    </location>
    <ligand>
        <name>ATP</name>
        <dbReference type="ChEBI" id="CHEBI:30616"/>
    </ligand>
</feature>
<name>A0AAD0L3V9_9LACO</name>
<reference evidence="6 7" key="1">
    <citation type="submission" date="2017-09" db="EMBL/GenBank/DDBJ databases">
        <title>Predominant Lactobacillus spp. isolated from feces of mice subjected to short-term calorie restriction.</title>
        <authorList>
            <person name="Zhang C."/>
            <person name="Zhao L."/>
            <person name="Pan F."/>
        </authorList>
    </citation>
    <scope>NUCLEOTIDE SEQUENCE [LARGE SCALE GENOMIC DNA]</scope>
    <source>
        <strain evidence="6 7">CR147</strain>
    </source>
</reference>
<evidence type="ECO:0000313" key="6">
    <source>
        <dbReference type="EMBL" id="AWZ38410.1"/>
    </source>
</evidence>
<evidence type="ECO:0000256" key="3">
    <source>
        <dbReference type="ARBA" id="ARBA00022840"/>
    </source>
</evidence>
<evidence type="ECO:0000259" key="5">
    <source>
        <dbReference type="PROSITE" id="PS50901"/>
    </source>
</evidence>
<dbReference type="RefSeq" id="WP_112286395.1">
    <property type="nucleotide sequence ID" value="NZ_CP023565.1"/>
</dbReference>
<sequence length="1471" mass="166691">MNLKPIEQLYADPTNRVDDRIDQQATTAFEIFELTKTFKHWTVTDKPAKKVPEQLVIAHEHLRVLTTDLPTRSLVLADKAGDIVFDTPALMKITVTEHGYFVQAFGNGAKLYWQDELCEQLEAKWELGTRLYVDGLLLELRESQLKLTPLRQDIMLNIDKLLPTNQQHEYPVDFPNFRRSPRIYLQEPKQKLRLENVPTPQTPPQGALMQMIVPPLGMVVASGLVSLLSGGNGLMMLGMGSASVLTAGFSISSYFTNKKMIQTQNKQANAAYEQYLLSITGQLAKLNQEQRAVMQYDHPTSEEIAAMMYHYDPRLYERMLSNDDFLTLSLGQGTLPISYQFEHDKNDAKIKSKLEKFIEQKIIEPYEKVENIPVTIGLRQTTLGLAGNSAALRQALQTTLFQLAAFHSYHDVQFVAVLNEAEYQNYWQEWRWLPHFQLESLNLRGLVYNAQTRDMVLNSLYQMLVKRRQEYKEQRNSREAMFFKPQIVLVIQDEAWLTGHNLNEFLMEDMSRYGVTVIWAKETLAMLPETVTTLVDYHSSKLGTLINEDQTYLNLEFVPNSYPKKVTQAAAIKRLANLRHVEVEKNSIPESISFLQLYNVKRVAELNVKKRWQLADTSKTLAVPLGVRGKNDVVNLNLHERAHGPHGLLAGTTGSGKSEVLQSFILSLAVNFAPEDVGFLPIDYKGGGMANLFADLPHLLGSITNLDGASTARALKSIHAELERRQRLFREFGVNHINGYTKLYKKGKAGATDRVYPTEPLPHLFLISDEFAELKANEPEFMNELVSTARIGRSLGVHLILATQKPSGVVNEQIWSNSRFKIALKVAEPADSKEVIKTPDAASITLPGRGYLQVGNNEIYELFQTAYSGAKYVPDEAQNTAKVDDRIWLINHLGQAELLNTDLSEGEVVQAEYEEVQSELEVVVDEIARIAEKDQVVLPMKPWLPDLAEKIVTPKVDWVNEWQKERKLAVPFGMLDIPEQQMQKELLFDIEKFNPAVFIGSSGYGKSTALQTLVLNLARYNSPAQVQFNLLDFGNNGLLPLRNLPHVADHVRLEEKEKFFKMLQRIGETLDQRKTLFQEHGVANFEQYEAMADQPLAMSINVIDAYDALIEDDDRDVVDSMINRVLREGAALGVFLVMSSNQMTAYRLGMRSNISKALMLYLVNNDDLIEVLGSDRIQIPPIPGRGQVEIDDAVDVFQTYQPTTGEDSLSIIKNIGALAEKMDTFWTGERPKAIPMLPLQFGLEYFEKRDDVTKLLVDGELPLTFDIQTTEVLGFEPVRHHFFTLIYGTEEQRQMLDTSLLFLLKYTKKRTVLVDFEGQVYTDNYASFDEVYTASGDDIERLKLLLAEYVKLAGSKAVGEQIFMYIPNLRLFFEKSGLTIDNFILTLKQAWRAGLYIIISDSINYIEKGFDLNVQELRKNITAGVVTARLNDTDTIKVMGSSLEKNLAGNEAYYFESQGTKYAKVRLAGKI</sequence>
<dbReference type="InterPro" id="IPR002543">
    <property type="entry name" value="FtsK_dom"/>
</dbReference>
<protein>
    <submittedName>
        <fullName evidence="6">Type VII secretion protein EssC</fullName>
    </submittedName>
</protein>
<dbReference type="SUPFAM" id="SSF52540">
    <property type="entry name" value="P-loop containing nucleoside triphosphate hydrolases"/>
    <property type="match status" value="2"/>
</dbReference>
<dbReference type="GeneID" id="48466555"/>
<dbReference type="InterPro" id="IPR023839">
    <property type="entry name" value="Firmicutes_EssC_C"/>
</dbReference>
<evidence type="ECO:0000256" key="4">
    <source>
        <dbReference type="PROSITE-ProRule" id="PRU00289"/>
    </source>
</evidence>
<dbReference type="Pfam" id="PF01580">
    <property type="entry name" value="FtsK_SpoIIIE"/>
    <property type="match status" value="2"/>
</dbReference>
<organism evidence="6 7">
    <name type="scientific">Ligilactobacillus murinus</name>
    <dbReference type="NCBI Taxonomy" id="1622"/>
    <lineage>
        <taxon>Bacteria</taxon>
        <taxon>Bacillati</taxon>
        <taxon>Bacillota</taxon>
        <taxon>Bacilli</taxon>
        <taxon>Lactobacillales</taxon>
        <taxon>Lactobacillaceae</taxon>
        <taxon>Ligilactobacillus</taxon>
    </lineage>
</organism>
<dbReference type="PROSITE" id="PS50901">
    <property type="entry name" value="FTSK"/>
    <property type="match status" value="2"/>
</dbReference>
<dbReference type="Gene3D" id="3.40.50.300">
    <property type="entry name" value="P-loop containing nucleotide triphosphate hydrolases"/>
    <property type="match status" value="2"/>
</dbReference>
<dbReference type="InterPro" id="IPR027417">
    <property type="entry name" value="P-loop_NTPase"/>
</dbReference>
<dbReference type="NCBIfam" id="TIGR03928">
    <property type="entry name" value="T7_EssCb_Firm"/>
    <property type="match status" value="1"/>
</dbReference>
<dbReference type="KEGG" id="lmur:CPS94_05335"/>
<gene>
    <name evidence="6" type="primary">essC</name>
    <name evidence="6" type="ORF">CPS94_05335</name>
</gene>
<evidence type="ECO:0000313" key="7">
    <source>
        <dbReference type="Proteomes" id="UP000250153"/>
    </source>
</evidence>
<dbReference type="GO" id="GO:0005524">
    <property type="term" value="F:ATP binding"/>
    <property type="evidence" value="ECO:0007669"/>
    <property type="project" value="UniProtKB-UniRule"/>
</dbReference>
<dbReference type="GO" id="GO:0007059">
    <property type="term" value="P:chromosome segregation"/>
    <property type="evidence" value="ECO:0007669"/>
    <property type="project" value="UniProtKB-KW"/>
</dbReference>
<dbReference type="Proteomes" id="UP000250153">
    <property type="component" value="Chromosome"/>
</dbReference>